<keyword evidence="2" id="KW-0539">Nucleus</keyword>
<dbReference type="InterPro" id="IPR050342">
    <property type="entry name" value="HMGB"/>
</dbReference>
<reference evidence="5" key="1">
    <citation type="submission" date="2023-10" db="EMBL/GenBank/DDBJ databases">
        <authorList>
            <person name="Chen Y."/>
            <person name="Shah S."/>
            <person name="Dougan E. K."/>
            <person name="Thang M."/>
            <person name="Chan C."/>
        </authorList>
    </citation>
    <scope>NUCLEOTIDE SEQUENCE [LARGE SCALE GENOMIC DNA]</scope>
</reference>
<comment type="caution">
    <text evidence="5">The sequence shown here is derived from an EMBL/GenBank/DDBJ whole genome shotgun (WGS) entry which is preliminary data.</text>
</comment>
<name>A0ABN9PUN4_9DINO</name>
<feature type="region of interest" description="Disordered" evidence="3">
    <location>
        <begin position="75"/>
        <end position="127"/>
    </location>
</feature>
<gene>
    <name evidence="5" type="ORF">PCOR1329_LOCUS6165</name>
</gene>
<feature type="DNA-binding region" description="HMG box" evidence="2">
    <location>
        <begin position="119"/>
        <end position="187"/>
    </location>
</feature>
<dbReference type="Gene3D" id="1.10.30.10">
    <property type="entry name" value="High mobility group box domain"/>
    <property type="match status" value="2"/>
</dbReference>
<dbReference type="InterPro" id="IPR036910">
    <property type="entry name" value="HMG_box_dom_sf"/>
</dbReference>
<dbReference type="PANTHER" id="PTHR48112">
    <property type="entry name" value="HIGH MOBILITY GROUP PROTEIN DSP1"/>
    <property type="match status" value="1"/>
</dbReference>
<accession>A0ABN9PUN4</accession>
<evidence type="ECO:0000256" key="3">
    <source>
        <dbReference type="SAM" id="MobiDB-lite"/>
    </source>
</evidence>
<evidence type="ECO:0000313" key="5">
    <source>
        <dbReference type="EMBL" id="CAK0796938.1"/>
    </source>
</evidence>
<dbReference type="InterPro" id="IPR009071">
    <property type="entry name" value="HMG_box_dom"/>
</dbReference>
<evidence type="ECO:0000256" key="1">
    <source>
        <dbReference type="ARBA" id="ARBA00023125"/>
    </source>
</evidence>
<sequence>MAAELEEPRKPQNAYWIWLSESRDALTKEAGSAKGSVVGKLAGEKWKAMSAEARKPFEDRAAELKSAYEKAMEEFKSAGGQVGKRRLEKSEGKKAKAEGKQAKADKKAKKDARASSGKPSRPPSPYWLWLGENREALAKEAGSTKPPVVAKLASEKWKAVSEEDRKPFEVKAAELRAAYDKAVEEWKNNGGVEDGAKQGSPRNRKADNAKTLPAKQGSSRKRKADKAETPPAKLSRASVDRDSSKKAPGAQGKSRGKAAPATAAVVLEKDIAEKAEKAGFTSVLQKFLAREDVVASGKSQAEAFQALEAVGGLMHPARRTLLGA</sequence>
<proteinExistence type="predicted"/>
<keyword evidence="1 2" id="KW-0238">DNA-binding</keyword>
<dbReference type="EMBL" id="CAUYUJ010001649">
    <property type="protein sequence ID" value="CAK0796938.1"/>
    <property type="molecule type" value="Genomic_DNA"/>
</dbReference>
<evidence type="ECO:0000256" key="2">
    <source>
        <dbReference type="PROSITE-ProRule" id="PRU00267"/>
    </source>
</evidence>
<dbReference type="PROSITE" id="PS50118">
    <property type="entry name" value="HMG_BOX_2"/>
    <property type="match status" value="2"/>
</dbReference>
<feature type="compositionally biased region" description="Basic and acidic residues" evidence="3">
    <location>
        <begin position="88"/>
        <end position="105"/>
    </location>
</feature>
<dbReference type="SMART" id="SM00398">
    <property type="entry name" value="HMG"/>
    <property type="match status" value="2"/>
</dbReference>
<feature type="DNA-binding region" description="HMG box" evidence="2">
    <location>
        <begin position="8"/>
        <end position="76"/>
    </location>
</feature>
<evidence type="ECO:0000313" key="6">
    <source>
        <dbReference type="Proteomes" id="UP001189429"/>
    </source>
</evidence>
<dbReference type="Pfam" id="PF00505">
    <property type="entry name" value="HMG_box"/>
    <property type="match status" value="2"/>
</dbReference>
<keyword evidence="6" id="KW-1185">Reference proteome</keyword>
<organism evidence="5 6">
    <name type="scientific">Prorocentrum cordatum</name>
    <dbReference type="NCBI Taxonomy" id="2364126"/>
    <lineage>
        <taxon>Eukaryota</taxon>
        <taxon>Sar</taxon>
        <taxon>Alveolata</taxon>
        <taxon>Dinophyceae</taxon>
        <taxon>Prorocentrales</taxon>
        <taxon>Prorocentraceae</taxon>
        <taxon>Prorocentrum</taxon>
    </lineage>
</organism>
<dbReference type="SUPFAM" id="SSF47095">
    <property type="entry name" value="HMG-box"/>
    <property type="match status" value="2"/>
</dbReference>
<feature type="domain" description="HMG box" evidence="4">
    <location>
        <begin position="119"/>
        <end position="187"/>
    </location>
</feature>
<evidence type="ECO:0000259" key="4">
    <source>
        <dbReference type="PROSITE" id="PS50118"/>
    </source>
</evidence>
<feature type="domain" description="HMG box" evidence="4">
    <location>
        <begin position="8"/>
        <end position="76"/>
    </location>
</feature>
<feature type="region of interest" description="Disordered" evidence="3">
    <location>
        <begin position="184"/>
        <end position="261"/>
    </location>
</feature>
<dbReference type="CDD" id="cd00084">
    <property type="entry name" value="HMG-box_SF"/>
    <property type="match status" value="1"/>
</dbReference>
<dbReference type="PANTHER" id="PTHR48112:SF22">
    <property type="entry name" value="MITOCHONDRIAL TRANSCRIPTION FACTOR A, ISOFORM B"/>
    <property type="match status" value="1"/>
</dbReference>
<protein>
    <recommendedName>
        <fullName evidence="4">HMG box domain-containing protein</fullName>
    </recommendedName>
</protein>
<dbReference type="Proteomes" id="UP001189429">
    <property type="component" value="Unassembled WGS sequence"/>
</dbReference>